<keyword evidence="5" id="KW-0456">Lyase</keyword>
<evidence type="ECO:0000256" key="4">
    <source>
        <dbReference type="ARBA" id="ARBA00021735"/>
    </source>
</evidence>
<dbReference type="EMBL" id="VKAC01000020">
    <property type="protein sequence ID" value="TXR51602.1"/>
    <property type="molecule type" value="Genomic_DNA"/>
</dbReference>
<evidence type="ECO:0000256" key="5">
    <source>
        <dbReference type="ARBA" id="ARBA00023239"/>
    </source>
</evidence>
<accession>A0A5C8Z0E2</accession>
<dbReference type="SUPFAM" id="SSF55248">
    <property type="entry name" value="PCD-like"/>
    <property type="match status" value="1"/>
</dbReference>
<dbReference type="Gene3D" id="3.10.180.10">
    <property type="entry name" value="2,3-Dihydroxybiphenyl 1,2-Dioxygenase, domain 1"/>
    <property type="match status" value="1"/>
</dbReference>
<keyword evidence="9" id="KW-1185">Reference proteome</keyword>
<feature type="region of interest" description="Disordered" evidence="6">
    <location>
        <begin position="1"/>
        <end position="22"/>
    </location>
</feature>
<evidence type="ECO:0000256" key="1">
    <source>
        <dbReference type="ARBA" id="ARBA00001554"/>
    </source>
</evidence>
<protein>
    <recommendedName>
        <fullName evidence="4">Putative pterin-4-alpha-carbinolamine dehydratase</fullName>
        <ecNumber evidence="3">4.2.1.96</ecNumber>
    </recommendedName>
</protein>
<feature type="domain" description="Glyoxalase-like" evidence="7">
    <location>
        <begin position="147"/>
        <end position="247"/>
    </location>
</feature>
<dbReference type="SUPFAM" id="SSF54593">
    <property type="entry name" value="Glyoxalase/Bleomycin resistance protein/Dihydroxybiphenyl dioxygenase"/>
    <property type="match status" value="1"/>
</dbReference>
<dbReference type="PANTHER" id="PTHR35908">
    <property type="entry name" value="HYPOTHETICAL FUSION PROTEIN"/>
    <property type="match status" value="1"/>
</dbReference>
<gene>
    <name evidence="8" type="ORF">FMM08_22030</name>
</gene>
<name>A0A5C8Z0E2_9ACTN</name>
<dbReference type="EC" id="4.2.1.96" evidence="3"/>
<dbReference type="Pfam" id="PF01329">
    <property type="entry name" value="Pterin_4a"/>
    <property type="match status" value="1"/>
</dbReference>
<evidence type="ECO:0000256" key="2">
    <source>
        <dbReference type="ARBA" id="ARBA00006472"/>
    </source>
</evidence>
<sequence length="257" mass="27087">MPISPTSSCKRFHGKTGPPRRPVGQVRAVLASLRGVDRTPLDADSARAALDRLPDWRARLGALRTAFRAPSSAVALQLVAAVGELSEELDHHPSLDWRYDLVFVSWTTHSAGWRVTAFDVAAAERTSALAAALGAAAEPALPRSLELALDTADPAPLRGVWAAALGYVQRPGDEDSLHDPHDRGPSVWFQRTDTPAPSRWHLDVSVAAEVAGAVVEAAVSAGAAVDASEAPAFTVLTDPCGDRVCICTPLGRADPTS</sequence>
<dbReference type="GO" id="GO:0006729">
    <property type="term" value="P:tetrahydrobiopterin biosynthetic process"/>
    <property type="evidence" value="ECO:0007669"/>
    <property type="project" value="InterPro"/>
</dbReference>
<dbReference type="GO" id="GO:0008124">
    <property type="term" value="F:4-alpha-hydroxytetrahydrobiopterin dehydratase activity"/>
    <property type="evidence" value="ECO:0007669"/>
    <property type="project" value="UniProtKB-EC"/>
</dbReference>
<dbReference type="Proteomes" id="UP000321234">
    <property type="component" value="Unassembled WGS sequence"/>
</dbReference>
<dbReference type="Gene3D" id="3.30.1360.20">
    <property type="entry name" value="Transcriptional coactivator/pterin dehydratase"/>
    <property type="match status" value="1"/>
</dbReference>
<evidence type="ECO:0000256" key="6">
    <source>
        <dbReference type="SAM" id="MobiDB-lite"/>
    </source>
</evidence>
<reference evidence="8 9" key="1">
    <citation type="submission" date="2019-07" db="EMBL/GenBank/DDBJ databases">
        <title>Quadrisphaera sp. strain DD2A genome sequencing and assembly.</title>
        <authorList>
            <person name="Kim I."/>
        </authorList>
    </citation>
    <scope>NUCLEOTIDE SEQUENCE [LARGE SCALE GENOMIC DNA]</scope>
    <source>
        <strain evidence="8 9">DD2A</strain>
    </source>
</reference>
<dbReference type="InterPro" id="IPR029068">
    <property type="entry name" value="Glyas_Bleomycin-R_OHBP_Dase"/>
</dbReference>
<dbReference type="PANTHER" id="PTHR35908:SF1">
    <property type="entry name" value="CONSERVED PROTEIN"/>
    <property type="match status" value="1"/>
</dbReference>
<dbReference type="InterPro" id="IPR001533">
    <property type="entry name" value="Pterin_deHydtase"/>
</dbReference>
<comment type="caution">
    <text evidence="8">The sequence shown here is derived from an EMBL/GenBank/DDBJ whole genome shotgun (WGS) entry which is preliminary data.</text>
</comment>
<evidence type="ECO:0000313" key="9">
    <source>
        <dbReference type="Proteomes" id="UP000321234"/>
    </source>
</evidence>
<comment type="catalytic activity">
    <reaction evidence="1">
        <text>(4aS,6R)-4a-hydroxy-L-erythro-5,6,7,8-tetrahydrobiopterin = (6R)-L-erythro-6,7-dihydrobiopterin + H2O</text>
        <dbReference type="Rhea" id="RHEA:11920"/>
        <dbReference type="ChEBI" id="CHEBI:15377"/>
        <dbReference type="ChEBI" id="CHEBI:15642"/>
        <dbReference type="ChEBI" id="CHEBI:43120"/>
        <dbReference type="EC" id="4.2.1.96"/>
    </reaction>
</comment>
<evidence type="ECO:0000256" key="3">
    <source>
        <dbReference type="ARBA" id="ARBA00013252"/>
    </source>
</evidence>
<dbReference type="Pfam" id="PF18029">
    <property type="entry name" value="Glyoxalase_6"/>
    <property type="match status" value="1"/>
</dbReference>
<dbReference type="OrthoDB" id="15077at2"/>
<dbReference type="CDD" id="cd00488">
    <property type="entry name" value="PCD_DCoH"/>
    <property type="match status" value="1"/>
</dbReference>
<comment type="similarity">
    <text evidence="2">Belongs to the pterin-4-alpha-carbinolamine dehydratase family.</text>
</comment>
<evidence type="ECO:0000313" key="8">
    <source>
        <dbReference type="EMBL" id="TXR51602.1"/>
    </source>
</evidence>
<organism evidence="8 9">
    <name type="scientific">Quadrisphaera setariae</name>
    <dbReference type="NCBI Taxonomy" id="2593304"/>
    <lineage>
        <taxon>Bacteria</taxon>
        <taxon>Bacillati</taxon>
        <taxon>Actinomycetota</taxon>
        <taxon>Actinomycetes</taxon>
        <taxon>Kineosporiales</taxon>
        <taxon>Kineosporiaceae</taxon>
        <taxon>Quadrisphaera</taxon>
    </lineage>
</organism>
<dbReference type="InterPro" id="IPR036428">
    <property type="entry name" value="PCD_sf"/>
</dbReference>
<proteinExistence type="inferred from homology"/>
<dbReference type="AlphaFoldDB" id="A0A5C8Z0E2"/>
<dbReference type="InterPro" id="IPR041581">
    <property type="entry name" value="Glyoxalase_6"/>
</dbReference>
<evidence type="ECO:0000259" key="7">
    <source>
        <dbReference type="Pfam" id="PF18029"/>
    </source>
</evidence>